<evidence type="ECO:0000313" key="3">
    <source>
        <dbReference type="EMBL" id="UPU35640.1"/>
    </source>
</evidence>
<name>A0A6V8MRY9_9BACT</name>
<keyword evidence="5" id="KW-1185">Reference proteome</keyword>
<accession>A0A6V8MRY9</accession>
<evidence type="ECO:0000256" key="1">
    <source>
        <dbReference type="SAM" id="MobiDB-lite"/>
    </source>
</evidence>
<feature type="region of interest" description="Disordered" evidence="1">
    <location>
        <begin position="51"/>
        <end position="79"/>
    </location>
</feature>
<protein>
    <submittedName>
        <fullName evidence="2">Uncharacterized protein</fullName>
    </submittedName>
</protein>
<organism evidence="2 4">
    <name type="scientific">Geomonas paludis</name>
    <dbReference type="NCBI Taxonomy" id="2740185"/>
    <lineage>
        <taxon>Bacteria</taxon>
        <taxon>Pseudomonadati</taxon>
        <taxon>Thermodesulfobacteriota</taxon>
        <taxon>Desulfuromonadia</taxon>
        <taxon>Geobacterales</taxon>
        <taxon>Geobacteraceae</taxon>
        <taxon>Geomonas</taxon>
    </lineage>
</organism>
<reference evidence="3" key="3">
    <citation type="submission" date="2022-04" db="EMBL/GenBank/DDBJ databases">
        <authorList>
            <person name="Liu G."/>
        </authorList>
    </citation>
    <scope>NUCLEOTIDE SEQUENCE</scope>
    <source>
        <strain evidence="3">RG22</strain>
    </source>
</reference>
<evidence type="ECO:0000313" key="4">
    <source>
        <dbReference type="Proteomes" id="UP000568888"/>
    </source>
</evidence>
<gene>
    <name evidence="2" type="ORF">GMPD_07000</name>
    <name evidence="3" type="ORF">M1B72_19710</name>
</gene>
<proteinExistence type="predicted"/>
<dbReference type="EMBL" id="BLXY01000001">
    <property type="protein sequence ID" value="GFO62781.1"/>
    <property type="molecule type" value="Genomic_DNA"/>
</dbReference>
<reference evidence="4" key="1">
    <citation type="submission" date="2020-06" db="EMBL/GenBank/DDBJ databases">
        <title>Draft genomic sequecing of Geomonas sp. Red736.</title>
        <authorList>
            <person name="Itoh H."/>
            <person name="Xu Z.X."/>
            <person name="Ushijima N."/>
            <person name="Masuda Y."/>
            <person name="Shiratori Y."/>
            <person name="Senoo K."/>
        </authorList>
    </citation>
    <scope>NUCLEOTIDE SEQUENCE [LARGE SCALE GENOMIC DNA]</scope>
    <source>
        <strain evidence="4">Red736</strain>
    </source>
</reference>
<dbReference type="EMBL" id="CP096574">
    <property type="protein sequence ID" value="UPU35640.1"/>
    <property type="molecule type" value="Genomic_DNA"/>
</dbReference>
<evidence type="ECO:0000313" key="5">
    <source>
        <dbReference type="Proteomes" id="UP000831485"/>
    </source>
</evidence>
<dbReference type="AlphaFoldDB" id="A0A6V8MRY9"/>
<sequence length="79" mass="8480">MKLRATGIIGQDDDGHIVLELKKGQDVGVIKSHVGEEVEMVILTKEAAVQPRESAASATDSGDLSTCAKPGYWNIEDQQ</sequence>
<reference evidence="2" key="2">
    <citation type="journal article" date="2021" name="Int. J. Syst. Evol. Microbiol.">
        <title>Geomonas silvestris sp. nov., Geomonas paludis sp. nov. and Geomonas limicola sp. nov., isolated from terrestrial environments, and emended description of the genus Geomonas.</title>
        <authorList>
            <person name="Itoh H."/>
            <person name="Xu Z."/>
            <person name="Masuda Y."/>
            <person name="Ushijima N."/>
            <person name="Hayakawa C."/>
            <person name="Shiratori Y."/>
            <person name="Senoo K."/>
        </authorList>
    </citation>
    <scope>NUCLEOTIDE SEQUENCE</scope>
    <source>
        <strain evidence="2">Red736</strain>
    </source>
</reference>
<dbReference type="Proteomes" id="UP000831485">
    <property type="component" value="Chromosome"/>
</dbReference>
<evidence type="ECO:0000313" key="2">
    <source>
        <dbReference type="EMBL" id="GFO62781.1"/>
    </source>
</evidence>
<dbReference type="Proteomes" id="UP000568888">
    <property type="component" value="Unassembled WGS sequence"/>
</dbReference>
<dbReference type="RefSeq" id="WP_183345130.1">
    <property type="nucleotide sequence ID" value="NZ_BLXY01000001.1"/>
</dbReference>